<protein>
    <submittedName>
        <fullName evidence="1">Uncharacterized protein C1orf100</fullName>
    </submittedName>
</protein>
<evidence type="ECO:0000313" key="2">
    <source>
        <dbReference type="Proteomes" id="UP000053584"/>
    </source>
</evidence>
<dbReference type="AlphaFoldDB" id="A0A093I099"/>
<dbReference type="PANTHER" id="PTHR31763:SF2">
    <property type="entry name" value="CHROMOSOME 1 OPEN READING FRAME 100"/>
    <property type="match status" value="1"/>
</dbReference>
<dbReference type="InterPro" id="IPR037668">
    <property type="entry name" value="SPMIP3"/>
</dbReference>
<organism evidence="1 2">
    <name type="scientific">Struthio camelus australis</name>
    <dbReference type="NCBI Taxonomy" id="441894"/>
    <lineage>
        <taxon>Eukaryota</taxon>
        <taxon>Metazoa</taxon>
        <taxon>Chordata</taxon>
        <taxon>Craniata</taxon>
        <taxon>Vertebrata</taxon>
        <taxon>Euteleostomi</taxon>
        <taxon>Archelosauria</taxon>
        <taxon>Archosauria</taxon>
        <taxon>Dinosauria</taxon>
        <taxon>Saurischia</taxon>
        <taxon>Theropoda</taxon>
        <taxon>Coelurosauria</taxon>
        <taxon>Aves</taxon>
        <taxon>Palaeognathae</taxon>
        <taxon>Struthioniformes</taxon>
        <taxon>Struthionidae</taxon>
        <taxon>Struthio</taxon>
    </lineage>
</organism>
<dbReference type="Pfam" id="PF17670">
    <property type="entry name" value="DUF5530"/>
    <property type="match status" value="1"/>
</dbReference>
<gene>
    <name evidence="1" type="ORF">N308_06090</name>
</gene>
<keyword evidence="2" id="KW-1185">Reference proteome</keyword>
<reference evidence="1 2" key="1">
    <citation type="submission" date="2014-04" db="EMBL/GenBank/DDBJ databases">
        <title>Genome evolution of avian class.</title>
        <authorList>
            <person name="Zhang G."/>
            <person name="Li C."/>
        </authorList>
    </citation>
    <scope>NUCLEOTIDE SEQUENCE [LARGE SCALE GENOMIC DNA]</scope>
    <source>
        <strain evidence="1">BGI_N308</strain>
    </source>
</reference>
<name>A0A093I099_STRCA</name>
<dbReference type="Proteomes" id="UP000053584">
    <property type="component" value="Unassembled WGS sequence"/>
</dbReference>
<dbReference type="PANTHER" id="PTHR31763">
    <property type="entry name" value="HYPOTHETICAL PROTEIN LOC689766"/>
    <property type="match status" value="1"/>
</dbReference>
<feature type="non-terminal residue" evidence="1">
    <location>
        <position position="141"/>
    </location>
</feature>
<dbReference type="EMBL" id="KL206939">
    <property type="protein sequence ID" value="KFV87326.1"/>
    <property type="molecule type" value="Genomic_DNA"/>
</dbReference>
<proteinExistence type="predicted"/>
<accession>A0A093I099</accession>
<evidence type="ECO:0000313" key="1">
    <source>
        <dbReference type="EMBL" id="KFV87326.1"/>
    </source>
</evidence>
<sequence>MSYTATRLREFIDPAPTLPPGPVIRLGKDVYGFHPGQVGRVHKAHACEGAPGPFSQLQPAPGNYEAETLFQPDFDNSTLRQYVRFQKTMKKTSTDWYKQTSYKAAFDLPFLNMRHENKYTPTTDPGPLTIWTSTVNRKLFN</sequence>